<dbReference type="Pfam" id="PF13519">
    <property type="entry name" value="VWA_2"/>
    <property type="match status" value="1"/>
</dbReference>
<sequence length="210" mass="22220">MPGTVRAGTAVAWPATLAAKRGGPLHRDHLRYGKRAGTPHALHCFVLDCSASMLSHERLALAKGLIVAYFDQAARARVETALVCFGGNGAARRFGPAVPRWWNARWLEPVDGGGGTPLADGIAAAAQLLAHAARRAPGKARWLWVLSDGRTRDTPARPAAADHVVFVDFDDAAVRIGQGARLAAAWGAQWVTADALRTDLAGRWPAGDAL</sequence>
<dbReference type="RefSeq" id="WP_034207302.1">
    <property type="nucleotide sequence ID" value="NZ_KN150854.1"/>
</dbReference>
<comment type="caution">
    <text evidence="2">The sequence shown here is derived from an EMBL/GenBank/DDBJ whole genome shotgun (WGS) entry which is preliminary data.</text>
</comment>
<organism evidence="2 3">
    <name type="scientific">Burkholderia cepacia</name>
    <name type="common">Pseudomonas cepacia</name>
    <dbReference type="NCBI Taxonomy" id="292"/>
    <lineage>
        <taxon>Bacteria</taxon>
        <taxon>Pseudomonadati</taxon>
        <taxon>Pseudomonadota</taxon>
        <taxon>Betaproteobacteria</taxon>
        <taxon>Burkholderiales</taxon>
        <taxon>Burkholderiaceae</taxon>
        <taxon>Burkholderia</taxon>
        <taxon>Burkholderia cepacia complex</taxon>
    </lineage>
</organism>
<dbReference type="PANTHER" id="PTHR35023:SF1">
    <property type="entry name" value="MG-PROTOPORPHYRIN IX CHELATASE"/>
    <property type="match status" value="1"/>
</dbReference>
<reference evidence="2 3" key="1">
    <citation type="submission" date="2014-06" db="EMBL/GenBank/DDBJ databases">
        <authorList>
            <person name="Bishop-Lilly K.A."/>
            <person name="Broomall S.M."/>
            <person name="Chain P.S."/>
            <person name="Chertkov O."/>
            <person name="Coyne S.R."/>
            <person name="Daligault H.E."/>
            <person name="Davenport K.W."/>
            <person name="Erkkila T."/>
            <person name="Frey K.G."/>
            <person name="Gibbons H.S."/>
            <person name="Gu W."/>
            <person name="Jaissle J."/>
            <person name="Johnson S.L."/>
            <person name="Koroleva G.I."/>
            <person name="Ladner J.T."/>
            <person name="Lo C.-C."/>
            <person name="Minogue T.D."/>
            <person name="Munk C."/>
            <person name="Palacios G.F."/>
            <person name="Redden C.L."/>
            <person name="Rosenzweig C.N."/>
            <person name="Scholz M.B."/>
            <person name="Teshima H."/>
            <person name="Xu Y."/>
        </authorList>
    </citation>
    <scope>NUCLEOTIDE SEQUENCE [LARGE SCALE GENOMIC DNA]</scope>
    <source>
        <strain evidence="2 3">DWS 37UF10B-2</strain>
    </source>
</reference>
<dbReference type="Gene3D" id="3.40.50.410">
    <property type="entry name" value="von Willebrand factor, type A domain"/>
    <property type="match status" value="1"/>
</dbReference>
<gene>
    <name evidence="2" type="ORF">DM43_3607</name>
</gene>
<dbReference type="Proteomes" id="UP000029575">
    <property type="component" value="Unassembled WGS sequence"/>
</dbReference>
<dbReference type="InterPro" id="IPR052989">
    <property type="entry name" value="Mg-chelatase_DI-like"/>
</dbReference>
<proteinExistence type="predicted"/>
<dbReference type="SUPFAM" id="SSF53300">
    <property type="entry name" value="vWA-like"/>
    <property type="match status" value="1"/>
</dbReference>
<dbReference type="InterPro" id="IPR002035">
    <property type="entry name" value="VWF_A"/>
</dbReference>
<name>A0AA88Z3Y6_BURCE</name>
<dbReference type="EMBL" id="JPGD01000005">
    <property type="protein sequence ID" value="KGC03655.1"/>
    <property type="molecule type" value="Genomic_DNA"/>
</dbReference>
<protein>
    <submittedName>
        <fullName evidence="2">von Willebrand factor type A domain protein</fullName>
    </submittedName>
</protein>
<evidence type="ECO:0000313" key="3">
    <source>
        <dbReference type="Proteomes" id="UP000029575"/>
    </source>
</evidence>
<feature type="domain" description="VWFA" evidence="1">
    <location>
        <begin position="45"/>
        <end position="149"/>
    </location>
</feature>
<evidence type="ECO:0000313" key="2">
    <source>
        <dbReference type="EMBL" id="KGC03655.1"/>
    </source>
</evidence>
<dbReference type="AlphaFoldDB" id="A0AA88Z3Y6"/>
<evidence type="ECO:0000259" key="1">
    <source>
        <dbReference type="Pfam" id="PF13519"/>
    </source>
</evidence>
<accession>A0AA88Z3Y6</accession>
<dbReference type="InterPro" id="IPR036465">
    <property type="entry name" value="vWFA_dom_sf"/>
</dbReference>
<dbReference type="PANTHER" id="PTHR35023">
    <property type="entry name" value="CHELATASE-RELATED"/>
    <property type="match status" value="1"/>
</dbReference>